<dbReference type="Pfam" id="PF21989">
    <property type="entry name" value="RA_2"/>
    <property type="match status" value="1"/>
</dbReference>
<dbReference type="Pfam" id="PF00784">
    <property type="entry name" value="MyTH4"/>
    <property type="match status" value="2"/>
</dbReference>
<dbReference type="AlphaFoldDB" id="A0A7M5XCH9"/>
<feature type="region of interest" description="Disordered" evidence="4">
    <location>
        <begin position="223"/>
        <end position="260"/>
    </location>
</feature>
<dbReference type="CDD" id="cd00821">
    <property type="entry name" value="PH"/>
    <property type="match status" value="1"/>
</dbReference>
<dbReference type="FunFam" id="2.30.29.30:FF:000286">
    <property type="entry name" value="PH-protein kinase domain containing protein"/>
    <property type="match status" value="1"/>
</dbReference>
<feature type="region of interest" description="Disordered" evidence="4">
    <location>
        <begin position="1"/>
        <end position="42"/>
    </location>
</feature>
<accession>A0A7M5XCH9</accession>
<evidence type="ECO:0000256" key="1">
    <source>
        <dbReference type="ARBA" id="ARBA00022737"/>
    </source>
</evidence>
<dbReference type="SUPFAM" id="SSF54236">
    <property type="entry name" value="Ubiquitin-like"/>
    <property type="match status" value="1"/>
</dbReference>
<dbReference type="PROSITE" id="PS51016">
    <property type="entry name" value="MYTH4"/>
    <property type="match status" value="1"/>
</dbReference>
<sequence length="1199" mass="136290">MASRPSSSVEDPPGKTDEIDQAKDNVDVITKPEAEDRADDENNISWKEKYELAEKQLKRVRQQTGKVRELLNMKMEEYEGRVVSAEKKRDEALEKLEKLEIACEDKDEAISALREKISRMREERASLLLLDDEKMVKVKDWVKDKFTGLYQELESVKKERDDLQERLSKDIDGRASHLSTTNSQHFYEEVFFELIDGLKKTDTIEKDEPPRYERISLALSESDGATGFDSPLVPPRRSSIRDESRPLKPIPAKRPVGRPKSPEVFREMFDLPEEPSRHGSLDNLDKQMLQLSTEHLEAFRGTEVEGAGGEVAKEPTSPFYYSLHPSVSGTNYVDDQSAPVYSTLEGNPSKRQKVRMASMIRDTPFSGDTSDSDSETLLDGPTTTSSRPNNTIELKTANNLPVKKDLSLRSNYSAASASPPLRTCAPFTAQNMRSETLEKAGWLVKLGGRIKNWKRRWFVLSEGKLSYYKSRGGMYGKPVGWIVIKQITQLSRSERPLTMEITTPNRTYYLTADNKEEVTDWLRVLRNALKRFTGARLLSRVGEKTIFSGWFTKAKCGSSKHCWAVLKEKSLLFFKTDIEQAPVGAMSLREIISVTTVEDEAPNEQESDGSCKLMVQCLKDSHPTYFVVASRSEMELWLHHLQRMCSGTDANNETDFEAIVSKLMKLDGDTGSRYWRSKIMVHSKQALKESLSSLPTSELETEAVNLWKSIQLFSTTPVNETAIDYHIALAQDVLQNCLNHAELQTEIYCQLIKQTSKYRGQPQPEGSTAYLNDWTSANMDEGGYGTIDLNPVSSFVYLQCWQLLALCTSIFLPKLKILWLLKAHLHRNASESSDVGRYAIYCQRSLERTLKNGERETKPSRMEAIALIARNPFYRIYPMSIPVYFVNNSYQVFSFDGSTTISEFNTNINEELGLRNNNESGFALYSDNPVAQTEHCMQGDLKLCDVISKWEQACQKLKTGRFERSKAIKLTYKNRLFFKSSAGLQTDKEKYFTVFQVNEALRMGHMLPAPPVLSKLTAYFSQIAFGDYVEHFKLLEDIMQKIYPAYLKLEQASIRRKVFKSVADDWSALKGKSIKECVHGYLHLAQAIPLYGSKLFKAQEKLVGNADSKEPPTTIWIAIDEERLQILSKDLEPRKSYEWSNVVTFGGFKEDFMMVVQDVLSPGDAASPGETTDVTNRHLFAMPPGRVSLHLPYFVITFN</sequence>
<dbReference type="SMART" id="SM00295">
    <property type="entry name" value="B41"/>
    <property type="match status" value="1"/>
</dbReference>
<dbReference type="PANTHER" id="PTHR22903:SF8">
    <property type="entry name" value="MAX-1A"/>
    <property type="match status" value="1"/>
</dbReference>
<dbReference type="InterPro" id="IPR035963">
    <property type="entry name" value="FERM_2"/>
</dbReference>
<feature type="compositionally biased region" description="Polar residues" evidence="4">
    <location>
        <begin position="381"/>
        <end position="391"/>
    </location>
</feature>
<dbReference type="InterPro" id="IPR014352">
    <property type="entry name" value="FERM/acyl-CoA-bd_prot_sf"/>
</dbReference>
<dbReference type="OrthoDB" id="6285196at2759"/>
<reference evidence="8" key="1">
    <citation type="submission" date="2021-01" db="UniProtKB">
        <authorList>
            <consortium name="EnsemblMetazoa"/>
        </authorList>
    </citation>
    <scope>IDENTIFICATION</scope>
</reference>
<feature type="compositionally biased region" description="Basic and acidic residues" evidence="4">
    <location>
        <begin position="12"/>
        <end position="35"/>
    </location>
</feature>
<keyword evidence="1" id="KW-0677">Repeat</keyword>
<evidence type="ECO:0000259" key="6">
    <source>
        <dbReference type="PROSITE" id="PS50057"/>
    </source>
</evidence>
<dbReference type="SUPFAM" id="SSF47031">
    <property type="entry name" value="Second domain of FERM"/>
    <property type="match status" value="1"/>
</dbReference>
<evidence type="ECO:0000256" key="4">
    <source>
        <dbReference type="SAM" id="MobiDB-lite"/>
    </source>
</evidence>
<dbReference type="EnsemblMetazoa" id="CLYHEMT020951.2">
    <property type="protein sequence ID" value="CLYHEMP020951.2"/>
    <property type="gene ID" value="CLYHEMG020951"/>
</dbReference>
<dbReference type="InterPro" id="IPR000857">
    <property type="entry name" value="MyTH4_dom"/>
</dbReference>
<dbReference type="InterPro" id="IPR011993">
    <property type="entry name" value="PH-like_dom_sf"/>
</dbReference>
<dbReference type="InterPro" id="IPR019748">
    <property type="entry name" value="FERM_central"/>
</dbReference>
<organism evidence="8 9">
    <name type="scientific">Clytia hemisphaerica</name>
    <dbReference type="NCBI Taxonomy" id="252671"/>
    <lineage>
        <taxon>Eukaryota</taxon>
        <taxon>Metazoa</taxon>
        <taxon>Cnidaria</taxon>
        <taxon>Hydrozoa</taxon>
        <taxon>Hydroidolina</taxon>
        <taxon>Leptothecata</taxon>
        <taxon>Obeliida</taxon>
        <taxon>Clytiidae</taxon>
        <taxon>Clytia</taxon>
    </lineage>
</organism>
<dbReference type="Gene3D" id="2.30.29.30">
    <property type="entry name" value="Pleckstrin-homology domain (PH domain)/Phosphotyrosine-binding domain (PTB)"/>
    <property type="match status" value="2"/>
</dbReference>
<dbReference type="PROSITE" id="PS50003">
    <property type="entry name" value="PH_DOMAIN"/>
    <property type="match status" value="2"/>
</dbReference>
<dbReference type="CDD" id="cd17094">
    <property type="entry name" value="FERM_F1_Max1_like"/>
    <property type="match status" value="1"/>
</dbReference>
<evidence type="ECO:0000259" key="7">
    <source>
        <dbReference type="PROSITE" id="PS51016"/>
    </source>
</evidence>
<feature type="domain" description="PH" evidence="5">
    <location>
        <begin position="544"/>
        <end position="646"/>
    </location>
</feature>
<feature type="coiled-coil region" evidence="3">
    <location>
        <begin position="43"/>
        <end position="166"/>
    </location>
</feature>
<dbReference type="Pfam" id="PF00169">
    <property type="entry name" value="PH"/>
    <property type="match status" value="2"/>
</dbReference>
<dbReference type="InterPro" id="IPR001849">
    <property type="entry name" value="PH_domain"/>
</dbReference>
<keyword evidence="9" id="KW-1185">Reference proteome</keyword>
<dbReference type="InterPro" id="IPR000299">
    <property type="entry name" value="FERM_domain"/>
</dbReference>
<dbReference type="SMART" id="SM00233">
    <property type="entry name" value="PH"/>
    <property type="match status" value="2"/>
</dbReference>
<dbReference type="InterPro" id="IPR029071">
    <property type="entry name" value="Ubiquitin-like_domsf"/>
</dbReference>
<dbReference type="InterPro" id="IPR019749">
    <property type="entry name" value="Band_41_domain"/>
</dbReference>
<protein>
    <submittedName>
        <fullName evidence="8">Uncharacterized protein</fullName>
    </submittedName>
</protein>
<dbReference type="Gene3D" id="3.10.20.90">
    <property type="entry name" value="Phosphatidylinositol 3-kinase Catalytic Subunit, Chain A, domain 1"/>
    <property type="match status" value="1"/>
</dbReference>
<dbReference type="Gene3D" id="1.25.40.530">
    <property type="entry name" value="MyTH4 domain"/>
    <property type="match status" value="1"/>
</dbReference>
<dbReference type="Proteomes" id="UP000594262">
    <property type="component" value="Unplaced"/>
</dbReference>
<evidence type="ECO:0000259" key="5">
    <source>
        <dbReference type="PROSITE" id="PS50003"/>
    </source>
</evidence>
<dbReference type="Pfam" id="PF00373">
    <property type="entry name" value="FERM_M"/>
    <property type="match status" value="1"/>
</dbReference>
<feature type="domain" description="PH" evidence="5">
    <location>
        <begin position="436"/>
        <end position="530"/>
    </location>
</feature>
<evidence type="ECO:0000256" key="3">
    <source>
        <dbReference type="SAM" id="Coils"/>
    </source>
</evidence>
<proteinExistence type="predicted"/>
<feature type="domain" description="MyTH4" evidence="7">
    <location>
        <begin position="682"/>
        <end position="868"/>
    </location>
</feature>
<dbReference type="InterPro" id="IPR038185">
    <property type="entry name" value="MyTH4_dom_sf"/>
</dbReference>
<dbReference type="SMART" id="SM00139">
    <property type="entry name" value="MyTH4"/>
    <property type="match status" value="1"/>
</dbReference>
<feature type="region of interest" description="Disordered" evidence="4">
    <location>
        <begin position="362"/>
        <end position="391"/>
    </location>
</feature>
<evidence type="ECO:0000313" key="9">
    <source>
        <dbReference type="Proteomes" id="UP000594262"/>
    </source>
</evidence>
<dbReference type="SUPFAM" id="SSF50729">
    <property type="entry name" value="PH domain-like"/>
    <property type="match status" value="2"/>
</dbReference>
<dbReference type="Gene3D" id="1.20.80.10">
    <property type="match status" value="1"/>
</dbReference>
<name>A0A7M5XCH9_9CNID</name>
<dbReference type="PROSITE" id="PS50057">
    <property type="entry name" value="FERM_3"/>
    <property type="match status" value="1"/>
</dbReference>
<dbReference type="PANTHER" id="PTHR22903">
    <property type="entry name" value="PLEKHH PROTEIN"/>
    <property type="match status" value="1"/>
</dbReference>
<feature type="domain" description="FERM" evidence="6">
    <location>
        <begin position="879"/>
        <end position="1199"/>
    </location>
</feature>
<keyword evidence="2 3" id="KW-0175">Coiled coil</keyword>
<evidence type="ECO:0000256" key="2">
    <source>
        <dbReference type="ARBA" id="ARBA00023054"/>
    </source>
</evidence>
<evidence type="ECO:0000313" key="8">
    <source>
        <dbReference type="EnsemblMetazoa" id="CLYHEMP020951.2"/>
    </source>
</evidence>
<dbReference type="GO" id="GO:0005856">
    <property type="term" value="C:cytoskeleton"/>
    <property type="evidence" value="ECO:0007669"/>
    <property type="project" value="InterPro"/>
</dbReference>